<gene>
    <name evidence="2" type="ORF">ACFONJ_18285</name>
</gene>
<organism evidence="2 3">
    <name type="scientific">Chryseobacterium tructae</name>
    <dbReference type="NCBI Taxonomy" id="1037380"/>
    <lineage>
        <taxon>Bacteria</taxon>
        <taxon>Pseudomonadati</taxon>
        <taxon>Bacteroidota</taxon>
        <taxon>Flavobacteriia</taxon>
        <taxon>Flavobacteriales</taxon>
        <taxon>Weeksellaceae</taxon>
        <taxon>Chryseobacterium group</taxon>
        <taxon>Chryseobacterium</taxon>
    </lineage>
</organism>
<dbReference type="EMBL" id="JBHRYO010000002">
    <property type="protein sequence ID" value="MFC3757933.1"/>
    <property type="molecule type" value="Genomic_DNA"/>
</dbReference>
<comment type="caution">
    <text evidence="2">The sequence shown here is derived from an EMBL/GenBank/DDBJ whole genome shotgun (WGS) entry which is preliminary data.</text>
</comment>
<protein>
    <submittedName>
        <fullName evidence="2">Uncharacterized protein</fullName>
    </submittedName>
</protein>
<accession>A0ABV7XY67</accession>
<evidence type="ECO:0000313" key="3">
    <source>
        <dbReference type="Proteomes" id="UP001595735"/>
    </source>
</evidence>
<evidence type="ECO:0000256" key="1">
    <source>
        <dbReference type="SAM" id="SignalP"/>
    </source>
</evidence>
<reference evidence="3" key="1">
    <citation type="journal article" date="2019" name="Int. J. Syst. Evol. Microbiol.">
        <title>The Global Catalogue of Microorganisms (GCM) 10K type strain sequencing project: providing services to taxonomists for standard genome sequencing and annotation.</title>
        <authorList>
            <consortium name="The Broad Institute Genomics Platform"/>
            <consortium name="The Broad Institute Genome Sequencing Center for Infectious Disease"/>
            <person name="Wu L."/>
            <person name="Ma J."/>
        </authorList>
    </citation>
    <scope>NUCLEOTIDE SEQUENCE [LARGE SCALE GENOMIC DNA]</scope>
    <source>
        <strain evidence="3">CECT 7798</strain>
    </source>
</reference>
<dbReference type="Proteomes" id="UP001595735">
    <property type="component" value="Unassembled WGS sequence"/>
</dbReference>
<feature type="signal peptide" evidence="1">
    <location>
        <begin position="1"/>
        <end position="19"/>
    </location>
</feature>
<name>A0ABV7XY67_9FLAO</name>
<feature type="chain" id="PRO_5046712908" evidence="1">
    <location>
        <begin position="20"/>
        <end position="372"/>
    </location>
</feature>
<sequence length="372" mass="40005">MKRIITLPFAFLASLSLWSQVGIGTASPDLSAILELQSANKGILIPRVALTGSGDTSTIPTPATGLMVYNTGENTLNYKGFVYWNGKEWISLNNTSTINPSITGLNCSSASAFPLTFTSGSPYNGSINVPYSGGNGGSYLSGTSFIQNGLIFTENAGTLNNGNGTVSYTISGTPNFSSPSTISVPLNFLGKSCSITIGNNSSSFQIGEIKSSRITVPAAPFIANGGSRRMMNNKGVTDIVNTDRRSAYELASSLDQSKYIIINGLRMDFIESWNDSSVSPKLFNTTSSSITYNISSLSTNDSYKSGVSTVIATNSYSYNIDGNDDFSCSVGFEAEYVNAMITFNNGEWYNCTWHATRDNNNYYFYMTAQRLN</sequence>
<keyword evidence="3" id="KW-1185">Reference proteome</keyword>
<dbReference type="RefSeq" id="WP_290299478.1">
    <property type="nucleotide sequence ID" value="NZ_JAUFQR010000001.1"/>
</dbReference>
<keyword evidence="1" id="KW-0732">Signal</keyword>
<evidence type="ECO:0000313" key="2">
    <source>
        <dbReference type="EMBL" id="MFC3757933.1"/>
    </source>
</evidence>
<proteinExistence type="predicted"/>